<evidence type="ECO:0000256" key="1">
    <source>
        <dbReference type="SAM" id="SignalP"/>
    </source>
</evidence>
<dbReference type="EMBL" id="BJYY01000015">
    <property type="protein sequence ID" value="GEO34776.1"/>
    <property type="molecule type" value="Genomic_DNA"/>
</dbReference>
<dbReference type="AlphaFoldDB" id="A0A512DE70"/>
<keyword evidence="1" id="KW-0732">Signal</keyword>
<comment type="caution">
    <text evidence="2">The sequence shown here is derived from an EMBL/GenBank/DDBJ whole genome shotgun (WGS) entry which is preliminary data.</text>
</comment>
<name>A0A512DE70_9CELL</name>
<sequence length="347" mass="36118">MLTSQRWRRCVAFVCAALIAPLAVVGLAGPAQAKKGGACDGAGWSIVNLATGSTVVAGTDVERTVSADLLGPGTFGVRGRYVGYDVRLTDFAVLDYGFTGAASRADMTGGRPTPVFASKVPDHRGLSLSSAVEITLDDEVLELGRSGSGLSMKIQSKDCAQGGIFQMEPERGDGTATRITHTLATSADPALQPFYFDNPRFRARVGEFLGSACTSALTGPPSQFCVQVSTRVNIANDFSPAFVARDSAQVADRVPQPECTTAVPVEPSVQHCGGVSVWDVASGGRMGFVSGEDAVEVANPPTECVSDCQAQNQVRGRLAVLGFPFPVPDGSRLVPRTASAALPPLVP</sequence>
<feature type="signal peptide" evidence="1">
    <location>
        <begin position="1"/>
        <end position="33"/>
    </location>
</feature>
<dbReference type="Proteomes" id="UP000321181">
    <property type="component" value="Unassembled WGS sequence"/>
</dbReference>
<protein>
    <submittedName>
        <fullName evidence="2">Uncharacterized protein</fullName>
    </submittedName>
</protein>
<feature type="chain" id="PRO_5021840881" evidence="1">
    <location>
        <begin position="34"/>
        <end position="347"/>
    </location>
</feature>
<evidence type="ECO:0000313" key="2">
    <source>
        <dbReference type="EMBL" id="GEO34776.1"/>
    </source>
</evidence>
<organism evidence="2 3">
    <name type="scientific">Cellulomonas aerilata</name>
    <dbReference type="NCBI Taxonomy" id="515326"/>
    <lineage>
        <taxon>Bacteria</taxon>
        <taxon>Bacillati</taxon>
        <taxon>Actinomycetota</taxon>
        <taxon>Actinomycetes</taxon>
        <taxon>Micrococcales</taxon>
        <taxon>Cellulomonadaceae</taxon>
        <taxon>Cellulomonas</taxon>
    </lineage>
</organism>
<accession>A0A512DE70</accession>
<keyword evidence="3" id="KW-1185">Reference proteome</keyword>
<dbReference type="RefSeq" id="WP_222595919.1">
    <property type="nucleotide sequence ID" value="NZ_BAAARM010000004.1"/>
</dbReference>
<gene>
    <name evidence="2" type="ORF">CAE01nite_25010</name>
</gene>
<reference evidence="2 3" key="1">
    <citation type="submission" date="2019-07" db="EMBL/GenBank/DDBJ databases">
        <title>Whole genome shotgun sequence of Cellulomonas aerilata NBRC 106308.</title>
        <authorList>
            <person name="Hosoyama A."/>
            <person name="Uohara A."/>
            <person name="Ohji S."/>
            <person name="Ichikawa N."/>
        </authorList>
    </citation>
    <scope>NUCLEOTIDE SEQUENCE [LARGE SCALE GENOMIC DNA]</scope>
    <source>
        <strain evidence="2 3">NBRC 106308</strain>
    </source>
</reference>
<evidence type="ECO:0000313" key="3">
    <source>
        <dbReference type="Proteomes" id="UP000321181"/>
    </source>
</evidence>
<proteinExistence type="predicted"/>